<protein>
    <recommendedName>
        <fullName evidence="1">Nucleoside phosphorylase domain-containing protein</fullName>
    </recommendedName>
</protein>
<dbReference type="GO" id="GO:0008930">
    <property type="term" value="F:methylthioadenosine nucleosidase activity"/>
    <property type="evidence" value="ECO:0007669"/>
    <property type="project" value="TreeGrafter"/>
</dbReference>
<gene>
    <name evidence="2" type="ORF">QNI22_04680</name>
</gene>
<dbReference type="EMBL" id="JASJOU010000001">
    <property type="protein sequence ID" value="MDJ1499924.1"/>
    <property type="molecule type" value="Genomic_DNA"/>
</dbReference>
<dbReference type="Pfam" id="PF01048">
    <property type="entry name" value="PNP_UDP_1"/>
    <property type="match status" value="1"/>
</dbReference>
<dbReference type="SUPFAM" id="SSF53167">
    <property type="entry name" value="Purine and uridine phosphorylases"/>
    <property type="match status" value="1"/>
</dbReference>
<dbReference type="PANTHER" id="PTHR46832:SF1">
    <property type="entry name" value="5'-METHYLTHIOADENOSINE_S-ADENOSYLHOMOCYSTEINE NUCLEOSIDASE"/>
    <property type="match status" value="1"/>
</dbReference>
<dbReference type="InterPro" id="IPR035994">
    <property type="entry name" value="Nucleoside_phosphorylase_sf"/>
</dbReference>
<proteinExistence type="predicted"/>
<reference evidence="2" key="1">
    <citation type="submission" date="2023-05" db="EMBL/GenBank/DDBJ databases">
        <authorList>
            <person name="Zhang X."/>
        </authorList>
    </citation>
    <scope>NUCLEOTIDE SEQUENCE</scope>
    <source>
        <strain evidence="2">BD1B2-1</strain>
    </source>
</reference>
<comment type="caution">
    <text evidence="2">The sequence shown here is derived from an EMBL/GenBank/DDBJ whole genome shotgun (WGS) entry which is preliminary data.</text>
</comment>
<dbReference type="InterPro" id="IPR000845">
    <property type="entry name" value="Nucleoside_phosphorylase_d"/>
</dbReference>
<dbReference type="Gene3D" id="3.40.50.1580">
    <property type="entry name" value="Nucleoside phosphorylase domain"/>
    <property type="match status" value="1"/>
</dbReference>
<dbReference type="Proteomes" id="UP001232063">
    <property type="component" value="Unassembled WGS sequence"/>
</dbReference>
<dbReference type="GO" id="GO:0019284">
    <property type="term" value="P:L-methionine salvage from S-adenosylmethionine"/>
    <property type="evidence" value="ECO:0007669"/>
    <property type="project" value="TreeGrafter"/>
</dbReference>
<sequence length="201" mass="21941">MIVINKHKVFSIDTVLFTFALDSEAAEVFDGYTKVITGIGKVNAAYELTKAIQKNRPALIINLGSAGSAQFQKGEVICCTHFVQRDMDVRGLGFQKYETPLSGLPPILAYGLEMEGLKKGICGTGDNFEMGHLAIDYNVVDMEAYALAMIAQKENIPFLCLKYISDGANENAADDWTVQVHKAAVAYGEILQIKKGKIEVA</sequence>
<organism evidence="2 3">
    <name type="scientific">Xanthocytophaga agilis</name>
    <dbReference type="NCBI Taxonomy" id="3048010"/>
    <lineage>
        <taxon>Bacteria</taxon>
        <taxon>Pseudomonadati</taxon>
        <taxon>Bacteroidota</taxon>
        <taxon>Cytophagia</taxon>
        <taxon>Cytophagales</taxon>
        <taxon>Rhodocytophagaceae</taxon>
        <taxon>Xanthocytophaga</taxon>
    </lineage>
</organism>
<evidence type="ECO:0000313" key="2">
    <source>
        <dbReference type="EMBL" id="MDJ1499924.1"/>
    </source>
</evidence>
<evidence type="ECO:0000313" key="3">
    <source>
        <dbReference type="Proteomes" id="UP001232063"/>
    </source>
</evidence>
<feature type="domain" description="Nucleoside phosphorylase" evidence="1">
    <location>
        <begin position="36"/>
        <end position="182"/>
    </location>
</feature>
<evidence type="ECO:0000259" key="1">
    <source>
        <dbReference type="Pfam" id="PF01048"/>
    </source>
</evidence>
<dbReference type="GO" id="GO:0008782">
    <property type="term" value="F:adenosylhomocysteine nucleosidase activity"/>
    <property type="evidence" value="ECO:0007669"/>
    <property type="project" value="TreeGrafter"/>
</dbReference>
<dbReference type="PANTHER" id="PTHR46832">
    <property type="entry name" value="5'-METHYLTHIOADENOSINE/S-ADENOSYLHOMOCYSTEINE NUCLEOSIDASE"/>
    <property type="match status" value="1"/>
</dbReference>
<name>A0AAE3R1I3_9BACT</name>
<dbReference type="GO" id="GO:0005829">
    <property type="term" value="C:cytosol"/>
    <property type="evidence" value="ECO:0007669"/>
    <property type="project" value="TreeGrafter"/>
</dbReference>
<accession>A0AAE3R1I3</accession>
<dbReference type="AlphaFoldDB" id="A0AAE3R1I3"/>
<dbReference type="RefSeq" id="WP_314509463.1">
    <property type="nucleotide sequence ID" value="NZ_JASJOU010000001.1"/>
</dbReference>
<dbReference type="GO" id="GO:0009116">
    <property type="term" value="P:nucleoside metabolic process"/>
    <property type="evidence" value="ECO:0007669"/>
    <property type="project" value="InterPro"/>
</dbReference>
<keyword evidence="3" id="KW-1185">Reference proteome</keyword>